<dbReference type="InterPro" id="IPR034772">
    <property type="entry name" value="CPSF6/7"/>
</dbReference>
<dbReference type="Proteomes" id="UP001149163">
    <property type="component" value="Unassembled WGS sequence"/>
</dbReference>
<accession>A0A9W9HQZ0</accession>
<dbReference type="InterPro" id="IPR000504">
    <property type="entry name" value="RRM_dom"/>
</dbReference>
<dbReference type="SMART" id="SM00360">
    <property type="entry name" value="RRM"/>
    <property type="match status" value="1"/>
</dbReference>
<dbReference type="GO" id="GO:0003723">
    <property type="term" value="F:RNA binding"/>
    <property type="evidence" value="ECO:0007669"/>
    <property type="project" value="UniProtKB-UniRule"/>
</dbReference>
<evidence type="ECO:0000256" key="1">
    <source>
        <dbReference type="ARBA" id="ARBA00006265"/>
    </source>
</evidence>
<feature type="compositionally biased region" description="Polar residues" evidence="3">
    <location>
        <begin position="40"/>
        <end position="54"/>
    </location>
</feature>
<feature type="domain" description="RRM" evidence="4">
    <location>
        <begin position="103"/>
        <end position="184"/>
    </location>
</feature>
<protein>
    <recommendedName>
        <fullName evidence="4">RRM domain-containing protein</fullName>
    </recommendedName>
</protein>
<feature type="region of interest" description="Disordered" evidence="3">
    <location>
        <begin position="1"/>
        <end position="98"/>
    </location>
</feature>
<dbReference type="RefSeq" id="XP_056539552.1">
    <property type="nucleotide sequence ID" value="XM_056691846.1"/>
</dbReference>
<dbReference type="OrthoDB" id="10065185at2759"/>
<evidence type="ECO:0000256" key="2">
    <source>
        <dbReference type="PROSITE-ProRule" id="PRU00176"/>
    </source>
</evidence>
<keyword evidence="6" id="KW-1185">Reference proteome</keyword>
<comment type="caution">
    <text evidence="5">The sequence shown here is derived from an EMBL/GenBank/DDBJ whole genome shotgun (WGS) entry which is preliminary data.</text>
</comment>
<sequence>MATEDDNFDIDIYGDGGGFNVNDQGDFKQDGEDLEIDPPQTASEAPTNNISAESKPQAEPAPAANGDHTMSHHQTPMQEAPAAPHGVKRKEYDDRQSDPDATTALLISDLFWWTTDDDIRGWVNQAHSEDELKDVTFSEHKVNGKSKGQAFVEFTTTQAATATKHLLENAGASGRKHTVNYTNPHANPFRTLPKDAPMRKDANRTGGFNAGGNQNMNFGGASGGGGGGMNMGGGFRGGRGGYNNRGMGGNMGNFNNRNNFNNNVGGFQGGSGPGGAMMGGFQGAPMGGMQNYGFNNRGGMMGGMRGGPGGMRGGRGGNMGGSGMMGMPGMNPMGGMGMNPMAGGMNPMMGGMGSNMGMQGFQGPNPAFNQNFFNANQGGGDASWNPHGAKRSRQE</sequence>
<evidence type="ECO:0000256" key="3">
    <source>
        <dbReference type="SAM" id="MobiDB-lite"/>
    </source>
</evidence>
<reference evidence="5" key="1">
    <citation type="submission" date="2022-11" db="EMBL/GenBank/DDBJ databases">
        <authorList>
            <person name="Petersen C."/>
        </authorList>
    </citation>
    <scope>NUCLEOTIDE SEQUENCE</scope>
    <source>
        <strain evidence="5">IBT 26290</strain>
    </source>
</reference>
<evidence type="ECO:0000313" key="6">
    <source>
        <dbReference type="Proteomes" id="UP001149163"/>
    </source>
</evidence>
<feature type="region of interest" description="Disordered" evidence="3">
    <location>
        <begin position="175"/>
        <end position="197"/>
    </location>
</feature>
<comment type="similarity">
    <text evidence="1">Belongs to the RRM CPSF6/7 family.</text>
</comment>
<dbReference type="GO" id="GO:0005634">
    <property type="term" value="C:nucleus"/>
    <property type="evidence" value="ECO:0007669"/>
    <property type="project" value="UniProtKB-SubCell"/>
</dbReference>
<dbReference type="InterPro" id="IPR035979">
    <property type="entry name" value="RBD_domain_sf"/>
</dbReference>
<evidence type="ECO:0000313" key="5">
    <source>
        <dbReference type="EMBL" id="KAJ5153244.1"/>
    </source>
</evidence>
<feature type="compositionally biased region" description="Basic and acidic residues" evidence="3">
    <location>
        <begin position="89"/>
        <end position="98"/>
    </location>
</feature>
<proteinExistence type="inferred from homology"/>
<dbReference type="SUPFAM" id="SSF54928">
    <property type="entry name" value="RNA-binding domain, RBD"/>
    <property type="match status" value="1"/>
</dbReference>
<dbReference type="Gene3D" id="3.30.70.330">
    <property type="match status" value="1"/>
</dbReference>
<dbReference type="PANTHER" id="PTHR23204">
    <property type="entry name" value="CLEAVAGE AND POLYADENYLATION SPECIFIC FACTOR"/>
    <property type="match status" value="1"/>
</dbReference>
<organism evidence="5 6">
    <name type="scientific">Penicillium canariense</name>
    <dbReference type="NCBI Taxonomy" id="189055"/>
    <lineage>
        <taxon>Eukaryota</taxon>
        <taxon>Fungi</taxon>
        <taxon>Dikarya</taxon>
        <taxon>Ascomycota</taxon>
        <taxon>Pezizomycotina</taxon>
        <taxon>Eurotiomycetes</taxon>
        <taxon>Eurotiomycetidae</taxon>
        <taxon>Eurotiales</taxon>
        <taxon>Aspergillaceae</taxon>
        <taxon>Penicillium</taxon>
    </lineage>
</organism>
<dbReference type="GO" id="GO:0006397">
    <property type="term" value="P:mRNA processing"/>
    <property type="evidence" value="ECO:0007669"/>
    <property type="project" value="UniProtKB-KW"/>
</dbReference>
<dbReference type="GeneID" id="81431022"/>
<dbReference type="PROSITE" id="PS50102">
    <property type="entry name" value="RRM"/>
    <property type="match status" value="1"/>
</dbReference>
<dbReference type="EMBL" id="JAPQKN010000007">
    <property type="protein sequence ID" value="KAJ5153244.1"/>
    <property type="molecule type" value="Genomic_DNA"/>
</dbReference>
<dbReference type="AlphaFoldDB" id="A0A9W9HQZ0"/>
<reference evidence="5" key="2">
    <citation type="journal article" date="2023" name="IMA Fungus">
        <title>Comparative genomic study of the Penicillium genus elucidates a diverse pangenome and 15 lateral gene transfer events.</title>
        <authorList>
            <person name="Petersen C."/>
            <person name="Sorensen T."/>
            <person name="Nielsen M.R."/>
            <person name="Sondergaard T.E."/>
            <person name="Sorensen J.L."/>
            <person name="Fitzpatrick D.A."/>
            <person name="Frisvad J.C."/>
            <person name="Nielsen K.L."/>
        </authorList>
    </citation>
    <scope>NUCLEOTIDE SEQUENCE</scope>
    <source>
        <strain evidence="5">IBT 26290</strain>
    </source>
</reference>
<feature type="region of interest" description="Disordered" evidence="3">
    <location>
        <begin position="375"/>
        <end position="395"/>
    </location>
</feature>
<keyword evidence="2" id="KW-0694">RNA-binding</keyword>
<evidence type="ECO:0000259" key="4">
    <source>
        <dbReference type="PROSITE" id="PS50102"/>
    </source>
</evidence>
<dbReference type="InterPro" id="IPR012677">
    <property type="entry name" value="Nucleotide-bd_a/b_plait_sf"/>
</dbReference>
<name>A0A9W9HQZ0_9EURO</name>
<gene>
    <name evidence="5" type="ORF">N7482_009722</name>
</gene>